<feature type="compositionally biased region" description="Low complexity" evidence="2">
    <location>
        <begin position="161"/>
        <end position="174"/>
    </location>
</feature>
<accession>A0A6S7FQ45</accession>
<feature type="coiled-coil region" evidence="1">
    <location>
        <begin position="206"/>
        <end position="247"/>
    </location>
</feature>
<organism evidence="3 4">
    <name type="scientific">Paramuricea clavata</name>
    <name type="common">Red gorgonian</name>
    <name type="synonym">Violescent sea-whip</name>
    <dbReference type="NCBI Taxonomy" id="317549"/>
    <lineage>
        <taxon>Eukaryota</taxon>
        <taxon>Metazoa</taxon>
        <taxon>Cnidaria</taxon>
        <taxon>Anthozoa</taxon>
        <taxon>Octocorallia</taxon>
        <taxon>Malacalcyonacea</taxon>
        <taxon>Plexauridae</taxon>
        <taxon>Paramuricea</taxon>
    </lineage>
</organism>
<evidence type="ECO:0000256" key="1">
    <source>
        <dbReference type="SAM" id="Coils"/>
    </source>
</evidence>
<dbReference type="SUPFAM" id="SSF52266">
    <property type="entry name" value="SGNH hydrolase"/>
    <property type="match status" value="1"/>
</dbReference>
<reference evidence="3" key="1">
    <citation type="submission" date="2020-04" db="EMBL/GenBank/DDBJ databases">
        <authorList>
            <person name="Alioto T."/>
            <person name="Alioto T."/>
            <person name="Gomez Garrido J."/>
        </authorList>
    </citation>
    <scope>NUCLEOTIDE SEQUENCE</scope>
    <source>
        <strain evidence="3">A484AB</strain>
    </source>
</reference>
<feature type="compositionally biased region" description="Low complexity" evidence="2">
    <location>
        <begin position="344"/>
        <end position="362"/>
    </location>
</feature>
<dbReference type="InterPro" id="IPR036514">
    <property type="entry name" value="SGNH_hydro_sf"/>
</dbReference>
<feature type="region of interest" description="Disordered" evidence="2">
    <location>
        <begin position="581"/>
        <end position="606"/>
    </location>
</feature>
<feature type="region of interest" description="Disordered" evidence="2">
    <location>
        <begin position="156"/>
        <end position="176"/>
    </location>
</feature>
<dbReference type="Proteomes" id="UP001152795">
    <property type="component" value="Unassembled WGS sequence"/>
</dbReference>
<name>A0A6S7FQ45_PARCT</name>
<feature type="compositionally biased region" description="Low complexity" evidence="2">
    <location>
        <begin position="316"/>
        <end position="337"/>
    </location>
</feature>
<keyword evidence="4" id="KW-1185">Reference proteome</keyword>
<dbReference type="Gene3D" id="3.40.50.1110">
    <property type="entry name" value="SGNH hydrolase"/>
    <property type="match status" value="1"/>
</dbReference>
<protein>
    <submittedName>
        <fullName evidence="3">Uncharacterized protein</fullName>
    </submittedName>
</protein>
<evidence type="ECO:0000313" key="4">
    <source>
        <dbReference type="Proteomes" id="UP001152795"/>
    </source>
</evidence>
<comment type="caution">
    <text evidence="3">The sequence shown here is derived from an EMBL/GenBank/DDBJ whole genome shotgun (WGS) entry which is preliminary data.</text>
</comment>
<keyword evidence="1" id="KW-0175">Coiled coil</keyword>
<gene>
    <name evidence="3" type="ORF">PACLA_8A048385</name>
</gene>
<feature type="region of interest" description="Disordered" evidence="2">
    <location>
        <begin position="315"/>
        <end position="364"/>
    </location>
</feature>
<evidence type="ECO:0000313" key="3">
    <source>
        <dbReference type="EMBL" id="CAB3979747.1"/>
    </source>
</evidence>
<dbReference type="AlphaFoldDB" id="A0A6S7FQ45"/>
<dbReference type="EMBL" id="CACRXK020000224">
    <property type="protein sequence ID" value="CAB3979747.1"/>
    <property type="molecule type" value="Genomic_DNA"/>
</dbReference>
<sequence length="626" mass="71985">MDAITFKRERYEIKSFTTNNYKKVPHEELDFGIYKKPNLVAFQTTELRLPLWIEAVYHRYYRNEIFNDINNELETKWTEQNDASNTSKCEEISIEILHKNENVLTITIFVTKGRIQIQGRFTKAWGNDEFDHVRAIVNNDEEANENTKVFSNRILKRKETSQSTTSTPDNNSTDVNFETDNFSGEKSFSMLKNIIANLESEFVTYKIDANTKLEELYKTLEKKDNEIAMLKQEITNLKTTNNNQQQTLSDLSLKQLEIEESIKHLRSEHKNEREKSKKLAVKEIAAAKSTSPDKETQPPPTHTILNCTIPTANRFEPLSETNTPPTSNTPTKENTSPNTPPTENPINTPSPTEEPTNTQPTNKKLVNAETIILCDSNGRDLKPSVLCPDTPTYYIRCPTLTNGINIINEIQFPKAKTFIIHCGTNDLEQIDASQILVKLKTLENQLHKKYPQSRVIISLLLPRADKLNGAVNSLNETIQKEFKDIAHTALVEHNNITPHDLKDRKHLTPKGVKCFAKNLKATFFNTTPKPVKPPIKRFPFSSNTDLRYYPRPQPYQYFPHPTIQNSQTQLPPSTTRHYPNVHPIPQTTLHPPQPDPKNPHPTWTNTEKTIPRQLMQLIKELTRYIN</sequence>
<feature type="region of interest" description="Disordered" evidence="2">
    <location>
        <begin position="287"/>
        <end position="306"/>
    </location>
</feature>
<proteinExistence type="predicted"/>
<evidence type="ECO:0000256" key="2">
    <source>
        <dbReference type="SAM" id="MobiDB-lite"/>
    </source>
</evidence>